<evidence type="ECO:0000313" key="1">
    <source>
        <dbReference type="EMBL" id="KPI99531.1"/>
    </source>
</evidence>
<dbReference type="Proteomes" id="UP000053268">
    <property type="component" value="Unassembled WGS sequence"/>
</dbReference>
<dbReference type="AlphaFoldDB" id="A0A194Q1V8"/>
<sequence length="84" mass="9083">MVKCVEEVASAVAAVGGRRSARGETSRRTYDVRGVAMASVNTNCTGSRDDIGDTGMSDTADMTKVALETREFKYVQRRSGVARY</sequence>
<keyword evidence="2" id="KW-1185">Reference proteome</keyword>
<dbReference type="EMBL" id="KQ459579">
    <property type="protein sequence ID" value="KPI99531.1"/>
    <property type="molecule type" value="Genomic_DNA"/>
</dbReference>
<name>A0A194Q1V8_PAPXU</name>
<protein>
    <submittedName>
        <fullName evidence="1">Uncharacterized protein</fullName>
    </submittedName>
</protein>
<evidence type="ECO:0000313" key="2">
    <source>
        <dbReference type="Proteomes" id="UP000053268"/>
    </source>
</evidence>
<reference evidence="1 2" key="1">
    <citation type="journal article" date="2015" name="Nat. Commun.">
        <title>Outbred genome sequencing and CRISPR/Cas9 gene editing in butterflies.</title>
        <authorList>
            <person name="Li X."/>
            <person name="Fan D."/>
            <person name="Zhang W."/>
            <person name="Liu G."/>
            <person name="Zhang L."/>
            <person name="Zhao L."/>
            <person name="Fang X."/>
            <person name="Chen L."/>
            <person name="Dong Y."/>
            <person name="Chen Y."/>
            <person name="Ding Y."/>
            <person name="Zhao R."/>
            <person name="Feng M."/>
            <person name="Zhu Y."/>
            <person name="Feng Y."/>
            <person name="Jiang X."/>
            <person name="Zhu D."/>
            <person name="Xiang H."/>
            <person name="Feng X."/>
            <person name="Li S."/>
            <person name="Wang J."/>
            <person name="Zhang G."/>
            <person name="Kronforst M.R."/>
            <person name="Wang W."/>
        </authorList>
    </citation>
    <scope>NUCLEOTIDE SEQUENCE [LARGE SCALE GENOMIC DNA]</scope>
    <source>
        <strain evidence="1">Ya'a_city_454_Px</strain>
        <tissue evidence="1">Whole body</tissue>
    </source>
</reference>
<accession>A0A194Q1V8</accession>
<organism evidence="1 2">
    <name type="scientific">Papilio xuthus</name>
    <name type="common">Asian swallowtail butterfly</name>
    <dbReference type="NCBI Taxonomy" id="66420"/>
    <lineage>
        <taxon>Eukaryota</taxon>
        <taxon>Metazoa</taxon>
        <taxon>Ecdysozoa</taxon>
        <taxon>Arthropoda</taxon>
        <taxon>Hexapoda</taxon>
        <taxon>Insecta</taxon>
        <taxon>Pterygota</taxon>
        <taxon>Neoptera</taxon>
        <taxon>Endopterygota</taxon>
        <taxon>Lepidoptera</taxon>
        <taxon>Glossata</taxon>
        <taxon>Ditrysia</taxon>
        <taxon>Papilionoidea</taxon>
        <taxon>Papilionidae</taxon>
        <taxon>Papilioninae</taxon>
        <taxon>Papilio</taxon>
    </lineage>
</organism>
<gene>
    <name evidence="1" type="ORF">RR46_03896</name>
</gene>
<proteinExistence type="predicted"/>